<proteinExistence type="predicted"/>
<protein>
    <submittedName>
        <fullName evidence="1">Uncharacterized protein</fullName>
    </submittedName>
</protein>
<dbReference type="Proteomes" id="UP000612282">
    <property type="component" value="Unassembled WGS sequence"/>
</dbReference>
<evidence type="ECO:0000313" key="1">
    <source>
        <dbReference type="EMBL" id="GID60508.1"/>
    </source>
</evidence>
<reference evidence="1 2" key="1">
    <citation type="submission" date="2021-01" db="EMBL/GenBank/DDBJ databases">
        <title>Whole genome shotgun sequence of Actinoplanes couchii NBRC 106145.</title>
        <authorList>
            <person name="Komaki H."/>
            <person name="Tamura T."/>
        </authorList>
    </citation>
    <scope>NUCLEOTIDE SEQUENCE [LARGE SCALE GENOMIC DNA]</scope>
    <source>
        <strain evidence="1 2">NBRC 106145</strain>
    </source>
</reference>
<keyword evidence="2" id="KW-1185">Reference proteome</keyword>
<gene>
    <name evidence="1" type="ORF">Aco03nite_089120</name>
</gene>
<dbReference type="RefSeq" id="WP_203807601.1">
    <property type="nucleotide sequence ID" value="NZ_BAAAQE010000112.1"/>
</dbReference>
<evidence type="ECO:0000313" key="2">
    <source>
        <dbReference type="Proteomes" id="UP000612282"/>
    </source>
</evidence>
<sequence>MSDTGNELTTAEVVRTAVGEYLDGRPERAGGLVQEQSGGERTVDLTQMALVASGQVLQIVREAAGEDLVEALIASIGRTNVPFPELRAPVVEAVSRFGEPNFALLSRRAANRLVEAAGDFALNAPMDAILTLATMVTQFDNNTDIVKLACARADRLVVVSEAPFRLVRAQVAGDTDAQRQWIDVLVRTGDAADLLVWYFGLVHGLTGRTDAGGENPALDVLAGDVANREYDTAAAIAKGFASKVEPAHLISLAASHLTGAVVAEAQRRQVPAGTVLDGLWDRATDL</sequence>
<comment type="caution">
    <text evidence="1">The sequence shown here is derived from an EMBL/GenBank/DDBJ whole genome shotgun (WGS) entry which is preliminary data.</text>
</comment>
<organism evidence="1 2">
    <name type="scientific">Actinoplanes couchii</name>
    <dbReference type="NCBI Taxonomy" id="403638"/>
    <lineage>
        <taxon>Bacteria</taxon>
        <taxon>Bacillati</taxon>
        <taxon>Actinomycetota</taxon>
        <taxon>Actinomycetes</taxon>
        <taxon>Micromonosporales</taxon>
        <taxon>Micromonosporaceae</taxon>
        <taxon>Actinoplanes</taxon>
    </lineage>
</organism>
<dbReference type="EMBL" id="BOMG01000109">
    <property type="protein sequence ID" value="GID60508.1"/>
    <property type="molecule type" value="Genomic_DNA"/>
</dbReference>
<accession>A0ABQ3XPR9</accession>
<name>A0ABQ3XPR9_9ACTN</name>